<organism evidence="1 2">
    <name type="scientific">Thlaspi arvense</name>
    <name type="common">Field penny-cress</name>
    <dbReference type="NCBI Taxonomy" id="13288"/>
    <lineage>
        <taxon>Eukaryota</taxon>
        <taxon>Viridiplantae</taxon>
        <taxon>Streptophyta</taxon>
        <taxon>Embryophyta</taxon>
        <taxon>Tracheophyta</taxon>
        <taxon>Spermatophyta</taxon>
        <taxon>Magnoliopsida</taxon>
        <taxon>eudicotyledons</taxon>
        <taxon>Gunneridae</taxon>
        <taxon>Pentapetalae</taxon>
        <taxon>rosids</taxon>
        <taxon>malvids</taxon>
        <taxon>Brassicales</taxon>
        <taxon>Brassicaceae</taxon>
        <taxon>Thlaspideae</taxon>
        <taxon>Thlaspi</taxon>
    </lineage>
</organism>
<sequence length="140" mass="16127">MVEIYSVCGKWNLDDKSQWKFLVDANKGGSLCEVDENITYKDLVEMVIEDFGFDRSRDITLSFELPMRTKSILGDFPPMNMRNDRQVRAFINKIKEDHELIRLCVTVSNKCNFIEDVGENVGNNIQANTIHNEGNYDVVT</sequence>
<keyword evidence="2" id="KW-1185">Reference proteome</keyword>
<evidence type="ECO:0000313" key="1">
    <source>
        <dbReference type="EMBL" id="CAH2034090.1"/>
    </source>
</evidence>
<dbReference type="EMBL" id="OU466857">
    <property type="protein sequence ID" value="CAH2034090.1"/>
    <property type="molecule type" value="Genomic_DNA"/>
</dbReference>
<protein>
    <submittedName>
        <fullName evidence="1">Uncharacterized protein</fullName>
    </submittedName>
</protein>
<accession>A0AAU9R5P3</accession>
<dbReference type="Proteomes" id="UP000836841">
    <property type="component" value="Chromosome 1"/>
</dbReference>
<proteinExistence type="predicted"/>
<name>A0AAU9R5P3_THLAR</name>
<gene>
    <name evidence="1" type="ORF">TAV2_LOCUS588</name>
</gene>
<reference evidence="1 2" key="1">
    <citation type="submission" date="2022-03" db="EMBL/GenBank/DDBJ databases">
        <authorList>
            <person name="Nunn A."/>
            <person name="Chopra R."/>
            <person name="Nunn A."/>
            <person name="Contreras Garrido A."/>
        </authorList>
    </citation>
    <scope>NUCLEOTIDE SEQUENCE [LARGE SCALE GENOMIC DNA]</scope>
</reference>
<evidence type="ECO:0000313" key="2">
    <source>
        <dbReference type="Proteomes" id="UP000836841"/>
    </source>
</evidence>
<dbReference type="AlphaFoldDB" id="A0AAU9R5P3"/>